<dbReference type="AlphaFoldDB" id="A0A837C5K9"/>
<reference evidence="1 2" key="1">
    <citation type="journal article" date="2014" name="BMC Genomics">
        <title>Comparative genomics of Bradyrhizobium japonicum CPAC 15 and Bradyrhizobium diazoefficiens CPAC 7: elite model strains for understanding symbiotic performance with soybean.</title>
        <authorList>
            <person name="Siqueira A.F."/>
            <person name="Ormeno-Orrillo E."/>
            <person name="Souza R.C."/>
            <person name="Rodrigues E.P."/>
            <person name="Almeida L.G."/>
            <person name="Barcellos F.G."/>
            <person name="Batista J.S."/>
            <person name="Nakatami A.S."/>
            <person name="Martinez-Romero E."/>
            <person name="Vasconcelos A.T."/>
            <person name="Hungria M."/>
        </authorList>
    </citation>
    <scope>NUCLEOTIDE SEQUENCE [LARGE SCALE GENOMIC DNA]</scope>
    <source>
        <strain evidence="1 2">SEMIA 5080</strain>
    </source>
</reference>
<evidence type="ECO:0000313" key="2">
    <source>
        <dbReference type="Proteomes" id="UP000024900"/>
    </source>
</evidence>
<accession>A0A837C5K9</accession>
<sequence length="92" mass="10714">MSRGLGKIGARIKEIFEGAPTASFSTSELCKLVYRTEPVLKKHRVAVLRALRTPARRQNAEIWFLVLHHEKTDTEWLGKRYPFRPKAARRLR</sequence>
<protein>
    <submittedName>
        <fullName evidence="1">Uncharacterized protein</fullName>
    </submittedName>
</protein>
<dbReference type="Proteomes" id="UP000024900">
    <property type="component" value="Unassembled WGS sequence"/>
</dbReference>
<proteinExistence type="predicted"/>
<gene>
    <name evidence="1" type="ORF">BJA5080_06106</name>
</gene>
<name>A0A837C5K9_9BRAD</name>
<comment type="caution">
    <text evidence="1">The sequence shown here is derived from an EMBL/GenBank/DDBJ whole genome shotgun (WGS) entry which is preliminary data.</text>
</comment>
<organism evidence="1 2">
    <name type="scientific">Bradyrhizobium diazoefficiens SEMIA 5080</name>
    <dbReference type="NCBI Taxonomy" id="754504"/>
    <lineage>
        <taxon>Bacteria</taxon>
        <taxon>Pseudomonadati</taxon>
        <taxon>Pseudomonadota</taxon>
        <taxon>Alphaproteobacteria</taxon>
        <taxon>Hyphomicrobiales</taxon>
        <taxon>Nitrobacteraceae</taxon>
        <taxon>Bradyrhizobium</taxon>
    </lineage>
</organism>
<evidence type="ECO:0000313" key="1">
    <source>
        <dbReference type="EMBL" id="KGJ64305.1"/>
    </source>
</evidence>
<dbReference type="EMBL" id="ADOU02000008">
    <property type="protein sequence ID" value="KGJ64305.1"/>
    <property type="molecule type" value="Genomic_DNA"/>
</dbReference>